<keyword evidence="2" id="KW-0732">Signal</keyword>
<dbReference type="AlphaFoldDB" id="A0A5E4MYH4"/>
<gene>
    <name evidence="3" type="ORF">CINCED_3A019087</name>
</gene>
<feature type="compositionally biased region" description="Low complexity" evidence="1">
    <location>
        <begin position="27"/>
        <end position="38"/>
    </location>
</feature>
<evidence type="ECO:0000256" key="2">
    <source>
        <dbReference type="SAM" id="SignalP"/>
    </source>
</evidence>
<sequence>MAVVFAVRLFAVVAALGSLSPCVADRSSSSSSSSSSTSDVGNVPQKAAAHIAPQKFNELLGQGAPTSKTPCMCGVFLSSQIGKGADKQSQPTGYAALVHEHDDPVPCNKLGAKNNNYCANKCLEIIVKHLPNSAAIICGSVDRDVYKERAHLFVKNCSDSWTNTLLSGGKEYCCRDGQYYKCPKI</sequence>
<protein>
    <recommendedName>
        <fullName evidence="5">Follicle cell protein 3C-1</fullName>
    </recommendedName>
</protein>
<feature type="region of interest" description="Disordered" evidence="1">
    <location>
        <begin position="22"/>
        <end position="44"/>
    </location>
</feature>
<reference evidence="3 4" key="1">
    <citation type="submission" date="2019-08" db="EMBL/GenBank/DDBJ databases">
        <authorList>
            <person name="Alioto T."/>
            <person name="Alioto T."/>
            <person name="Gomez Garrido J."/>
        </authorList>
    </citation>
    <scope>NUCLEOTIDE SEQUENCE [LARGE SCALE GENOMIC DNA]</scope>
</reference>
<accession>A0A5E4MYH4</accession>
<proteinExistence type="predicted"/>
<dbReference type="OrthoDB" id="7412264at2759"/>
<name>A0A5E4MYH4_9HEMI</name>
<feature type="signal peptide" evidence="2">
    <location>
        <begin position="1"/>
        <end position="24"/>
    </location>
</feature>
<evidence type="ECO:0000313" key="3">
    <source>
        <dbReference type="EMBL" id="VVC36444.1"/>
    </source>
</evidence>
<keyword evidence="4" id="KW-1185">Reference proteome</keyword>
<dbReference type="EMBL" id="CABPRJ010001433">
    <property type="protein sequence ID" value="VVC36444.1"/>
    <property type="molecule type" value="Genomic_DNA"/>
</dbReference>
<feature type="chain" id="PRO_5023072132" description="Follicle cell protein 3C-1" evidence="2">
    <location>
        <begin position="25"/>
        <end position="185"/>
    </location>
</feature>
<organism evidence="3 4">
    <name type="scientific">Cinara cedri</name>
    <dbReference type="NCBI Taxonomy" id="506608"/>
    <lineage>
        <taxon>Eukaryota</taxon>
        <taxon>Metazoa</taxon>
        <taxon>Ecdysozoa</taxon>
        <taxon>Arthropoda</taxon>
        <taxon>Hexapoda</taxon>
        <taxon>Insecta</taxon>
        <taxon>Pterygota</taxon>
        <taxon>Neoptera</taxon>
        <taxon>Paraneoptera</taxon>
        <taxon>Hemiptera</taxon>
        <taxon>Sternorrhyncha</taxon>
        <taxon>Aphidomorpha</taxon>
        <taxon>Aphidoidea</taxon>
        <taxon>Aphididae</taxon>
        <taxon>Lachninae</taxon>
        <taxon>Cinara</taxon>
    </lineage>
</organism>
<dbReference type="Proteomes" id="UP000325440">
    <property type="component" value="Unassembled WGS sequence"/>
</dbReference>
<evidence type="ECO:0000256" key="1">
    <source>
        <dbReference type="SAM" id="MobiDB-lite"/>
    </source>
</evidence>
<evidence type="ECO:0000313" key="4">
    <source>
        <dbReference type="Proteomes" id="UP000325440"/>
    </source>
</evidence>
<evidence type="ECO:0008006" key="5">
    <source>
        <dbReference type="Google" id="ProtNLM"/>
    </source>
</evidence>